<dbReference type="PROSITE" id="PS00028">
    <property type="entry name" value="ZINC_FINGER_C2H2_1"/>
    <property type="match status" value="4"/>
</dbReference>
<evidence type="ECO:0000256" key="5">
    <source>
        <dbReference type="ARBA" id="ARBA00022833"/>
    </source>
</evidence>
<comment type="subcellular location">
    <subcellularLocation>
        <location evidence="1">Nucleus</location>
    </subcellularLocation>
</comment>
<dbReference type="SMART" id="SM00355">
    <property type="entry name" value="ZnF_C2H2"/>
    <property type="match status" value="6"/>
</dbReference>
<evidence type="ECO:0000256" key="3">
    <source>
        <dbReference type="ARBA" id="ARBA00022737"/>
    </source>
</evidence>
<accession>A0ABN7PJ66</accession>
<evidence type="ECO:0000259" key="9">
    <source>
        <dbReference type="PROSITE" id="PS50157"/>
    </source>
</evidence>
<name>A0ABN7PJ66_TIMPD</name>
<feature type="domain" description="C2H2-type" evidence="9">
    <location>
        <begin position="289"/>
        <end position="311"/>
    </location>
</feature>
<keyword evidence="11" id="KW-1185">Reference proteome</keyword>
<dbReference type="InterPro" id="IPR013087">
    <property type="entry name" value="Znf_C2H2_type"/>
</dbReference>
<dbReference type="PANTHER" id="PTHR24406">
    <property type="entry name" value="TRANSCRIPTIONAL REPRESSOR CTCFL-RELATED"/>
    <property type="match status" value="1"/>
</dbReference>
<evidence type="ECO:0000256" key="8">
    <source>
        <dbReference type="SAM" id="MobiDB-lite"/>
    </source>
</evidence>
<keyword evidence="5" id="KW-0862">Zinc</keyword>
<feature type="domain" description="C2H2-type" evidence="9">
    <location>
        <begin position="233"/>
        <end position="261"/>
    </location>
</feature>
<evidence type="ECO:0000256" key="1">
    <source>
        <dbReference type="ARBA" id="ARBA00004123"/>
    </source>
</evidence>
<keyword evidence="3" id="KW-0677">Repeat</keyword>
<keyword evidence="4 7" id="KW-0863">Zinc-finger</keyword>
<keyword evidence="6" id="KW-0539">Nucleus</keyword>
<sequence length="339" mass="39153">DLLSTTVDSPVFHSNAAFFKNVSPGVGDAASDPDSSNDGLDTDKHSNLVGWTSFTFPGIKEEIKDEPEVFGRQDDLESFTHSTTNFEKHLIKTECTEDITLTTNKEQTSNKSLEIKEENSLTQDDTISEGGYKESDQQTDKIFYSCIHCDRSFSKIGHLSLHEKGHIEEKPHVCRECGKCFKFKVCDRCLKLKYDFTQRILVRKRKDDYKCEECDVCFKTRGDLQVHTREHRYDCDRCGRCFKTKHMLAVHSCAANPKERPHKCNVCNKRFLKEKDVARHKIQNHTNKHLCENCGKCFSLKDKFLKHTIIHGARPFKCNVCDLSFKWKKVFNKHICTPQ</sequence>
<organism evidence="10 11">
    <name type="scientific">Timema podura</name>
    <name type="common">Walking stick</name>
    <dbReference type="NCBI Taxonomy" id="61482"/>
    <lineage>
        <taxon>Eukaryota</taxon>
        <taxon>Metazoa</taxon>
        <taxon>Ecdysozoa</taxon>
        <taxon>Arthropoda</taxon>
        <taxon>Hexapoda</taxon>
        <taxon>Insecta</taxon>
        <taxon>Pterygota</taxon>
        <taxon>Neoptera</taxon>
        <taxon>Polyneoptera</taxon>
        <taxon>Phasmatodea</taxon>
        <taxon>Timematodea</taxon>
        <taxon>Timematoidea</taxon>
        <taxon>Timematidae</taxon>
        <taxon>Timema</taxon>
    </lineage>
</organism>
<feature type="region of interest" description="Disordered" evidence="8">
    <location>
        <begin position="115"/>
        <end position="134"/>
    </location>
</feature>
<reference evidence="10" key="1">
    <citation type="submission" date="2021-03" db="EMBL/GenBank/DDBJ databases">
        <authorList>
            <person name="Tran Van P."/>
        </authorList>
    </citation>
    <scope>NUCLEOTIDE SEQUENCE</scope>
</reference>
<evidence type="ECO:0000256" key="7">
    <source>
        <dbReference type="PROSITE-ProRule" id="PRU00042"/>
    </source>
</evidence>
<feature type="domain" description="C2H2-type" evidence="9">
    <location>
        <begin position="262"/>
        <end position="290"/>
    </location>
</feature>
<feature type="domain" description="C2H2-type" evidence="9">
    <location>
        <begin position="144"/>
        <end position="171"/>
    </location>
</feature>
<feature type="domain" description="C2H2-type" evidence="9">
    <location>
        <begin position="209"/>
        <end position="231"/>
    </location>
</feature>
<protein>
    <recommendedName>
        <fullName evidence="9">C2H2-type domain-containing protein</fullName>
    </recommendedName>
</protein>
<evidence type="ECO:0000256" key="4">
    <source>
        <dbReference type="ARBA" id="ARBA00022771"/>
    </source>
</evidence>
<dbReference type="PROSITE" id="PS50157">
    <property type="entry name" value="ZINC_FINGER_C2H2_2"/>
    <property type="match status" value="5"/>
</dbReference>
<feature type="non-terminal residue" evidence="10">
    <location>
        <position position="339"/>
    </location>
</feature>
<dbReference type="InterPro" id="IPR050888">
    <property type="entry name" value="ZnF_C2H2-type_TF"/>
</dbReference>
<dbReference type="Pfam" id="PF00096">
    <property type="entry name" value="zf-C2H2"/>
    <property type="match status" value="2"/>
</dbReference>
<evidence type="ECO:0000313" key="10">
    <source>
        <dbReference type="EMBL" id="CAG2067832.1"/>
    </source>
</evidence>
<keyword evidence="2" id="KW-0479">Metal-binding</keyword>
<gene>
    <name evidence="10" type="ORF">TPAB3V08_LOCUS14775</name>
</gene>
<dbReference type="InterPro" id="IPR036236">
    <property type="entry name" value="Znf_C2H2_sf"/>
</dbReference>
<evidence type="ECO:0000313" key="11">
    <source>
        <dbReference type="Proteomes" id="UP001153148"/>
    </source>
</evidence>
<comment type="caution">
    <text evidence="10">The sequence shown here is derived from an EMBL/GenBank/DDBJ whole genome shotgun (WGS) entry which is preliminary data.</text>
</comment>
<evidence type="ECO:0000256" key="2">
    <source>
        <dbReference type="ARBA" id="ARBA00022723"/>
    </source>
</evidence>
<dbReference type="Proteomes" id="UP001153148">
    <property type="component" value="Unassembled WGS sequence"/>
</dbReference>
<feature type="non-terminal residue" evidence="10">
    <location>
        <position position="1"/>
    </location>
</feature>
<dbReference type="Gene3D" id="3.30.160.60">
    <property type="entry name" value="Classic Zinc Finger"/>
    <property type="match status" value="4"/>
</dbReference>
<dbReference type="EMBL" id="CAJPIN010076257">
    <property type="protein sequence ID" value="CAG2067832.1"/>
    <property type="molecule type" value="Genomic_DNA"/>
</dbReference>
<evidence type="ECO:0000256" key="6">
    <source>
        <dbReference type="ARBA" id="ARBA00023242"/>
    </source>
</evidence>
<dbReference type="SUPFAM" id="SSF57667">
    <property type="entry name" value="beta-beta-alpha zinc fingers"/>
    <property type="match status" value="4"/>
</dbReference>
<proteinExistence type="predicted"/>